<dbReference type="AlphaFoldDB" id="A0AAE0W281"/>
<sequence>MADLSILGDTETDDSVYTGLLIRNKVVDMLLSCTPEYLTLVYANKLKIPRIDRHGRDVMCLCQYLEKVDKDFGKKVKSMKSLRRKSNIEENDENNKHLKDITLC</sequence>
<dbReference type="Proteomes" id="UP001195483">
    <property type="component" value="Unassembled WGS sequence"/>
</dbReference>
<name>A0AAE0W281_9BIVA</name>
<evidence type="ECO:0000313" key="1">
    <source>
        <dbReference type="EMBL" id="KAK3597600.1"/>
    </source>
</evidence>
<gene>
    <name evidence="1" type="ORF">CHS0354_030144</name>
</gene>
<evidence type="ECO:0000313" key="2">
    <source>
        <dbReference type="Proteomes" id="UP001195483"/>
    </source>
</evidence>
<proteinExistence type="predicted"/>
<keyword evidence="2" id="KW-1185">Reference proteome</keyword>
<reference evidence="1" key="3">
    <citation type="submission" date="2023-05" db="EMBL/GenBank/DDBJ databases">
        <authorList>
            <person name="Smith C.H."/>
        </authorList>
    </citation>
    <scope>NUCLEOTIDE SEQUENCE</scope>
    <source>
        <strain evidence="1">CHS0354</strain>
        <tissue evidence="1">Mantle</tissue>
    </source>
</reference>
<reference evidence="1" key="2">
    <citation type="journal article" date="2021" name="Genome Biol. Evol.">
        <title>Developing a high-quality reference genome for a parasitic bivalve with doubly uniparental inheritance (Bivalvia: Unionida).</title>
        <authorList>
            <person name="Smith C.H."/>
        </authorList>
    </citation>
    <scope>NUCLEOTIDE SEQUENCE</scope>
    <source>
        <strain evidence="1">CHS0354</strain>
        <tissue evidence="1">Mantle</tissue>
    </source>
</reference>
<reference evidence="1" key="1">
    <citation type="journal article" date="2021" name="Genome Biol. Evol.">
        <title>A High-Quality Reference Genome for a Parasitic Bivalve with Doubly Uniparental Inheritance (Bivalvia: Unionida).</title>
        <authorList>
            <person name="Smith C.H."/>
        </authorList>
    </citation>
    <scope>NUCLEOTIDE SEQUENCE</scope>
    <source>
        <strain evidence="1">CHS0354</strain>
    </source>
</reference>
<protein>
    <submittedName>
        <fullName evidence="1">Uncharacterized protein</fullName>
    </submittedName>
</protein>
<dbReference type="EMBL" id="JAEAOA010001797">
    <property type="protein sequence ID" value="KAK3597600.1"/>
    <property type="molecule type" value="Genomic_DNA"/>
</dbReference>
<organism evidence="1 2">
    <name type="scientific">Potamilus streckersoni</name>
    <dbReference type="NCBI Taxonomy" id="2493646"/>
    <lineage>
        <taxon>Eukaryota</taxon>
        <taxon>Metazoa</taxon>
        <taxon>Spiralia</taxon>
        <taxon>Lophotrochozoa</taxon>
        <taxon>Mollusca</taxon>
        <taxon>Bivalvia</taxon>
        <taxon>Autobranchia</taxon>
        <taxon>Heteroconchia</taxon>
        <taxon>Palaeoheterodonta</taxon>
        <taxon>Unionida</taxon>
        <taxon>Unionoidea</taxon>
        <taxon>Unionidae</taxon>
        <taxon>Ambleminae</taxon>
        <taxon>Lampsilini</taxon>
        <taxon>Potamilus</taxon>
    </lineage>
</organism>
<comment type="caution">
    <text evidence="1">The sequence shown here is derived from an EMBL/GenBank/DDBJ whole genome shotgun (WGS) entry which is preliminary data.</text>
</comment>
<accession>A0AAE0W281</accession>